<dbReference type="InterPro" id="IPR036837">
    <property type="entry name" value="Cation_efflux_CTD_sf"/>
</dbReference>
<dbReference type="PANTHER" id="PTHR43840:SF15">
    <property type="entry name" value="MITOCHONDRIAL METAL TRANSPORTER 1-RELATED"/>
    <property type="match status" value="1"/>
</dbReference>
<dbReference type="HOGENOM" id="CLU_013430_3_3_9"/>
<feature type="domain" description="Cation efflux protein cytoplasmic" evidence="9">
    <location>
        <begin position="209"/>
        <end position="284"/>
    </location>
</feature>
<dbReference type="InterPro" id="IPR027470">
    <property type="entry name" value="Cation_efflux_CTD"/>
</dbReference>
<comment type="subcellular location">
    <subcellularLocation>
        <location evidence="1">Membrane</location>
        <topology evidence="1">Multi-pass membrane protein</topology>
    </subcellularLocation>
</comment>
<dbReference type="NCBIfam" id="TIGR01297">
    <property type="entry name" value="CDF"/>
    <property type="match status" value="1"/>
</dbReference>
<evidence type="ECO:0000256" key="7">
    <source>
        <dbReference type="SAM" id="Phobius"/>
    </source>
</evidence>
<dbReference type="PANTHER" id="PTHR43840">
    <property type="entry name" value="MITOCHONDRIAL METAL TRANSPORTER 1-RELATED"/>
    <property type="match status" value="1"/>
</dbReference>
<reference evidence="11" key="1">
    <citation type="submission" date="2011-12" db="EMBL/GenBank/DDBJ databases">
        <title>The complete genome of chromosome of Sulfobacillus acidophilus DSM 10332.</title>
        <authorList>
            <person name="Lucas S."/>
            <person name="Han J."/>
            <person name="Lapidus A."/>
            <person name="Bruce D."/>
            <person name="Goodwin L."/>
            <person name="Pitluck S."/>
            <person name="Peters L."/>
            <person name="Kyrpides N."/>
            <person name="Mavromatis K."/>
            <person name="Ivanova N."/>
            <person name="Mikhailova N."/>
            <person name="Chertkov O."/>
            <person name="Saunders E."/>
            <person name="Detter J.C."/>
            <person name="Tapia R."/>
            <person name="Han C."/>
            <person name="Land M."/>
            <person name="Hauser L."/>
            <person name="Markowitz V."/>
            <person name="Cheng J.-F."/>
            <person name="Hugenholtz P."/>
            <person name="Woyke T."/>
            <person name="Wu D."/>
            <person name="Pukall R."/>
            <person name="Gehrich-Schroeter G."/>
            <person name="Schneider S."/>
            <person name="Klenk H.-P."/>
            <person name="Eisen J.A."/>
        </authorList>
    </citation>
    <scope>NUCLEOTIDE SEQUENCE [LARGE SCALE GENOMIC DNA]</scope>
    <source>
        <strain evidence="11">ATCC 700253 / DSM 10332 / NAL</strain>
    </source>
</reference>
<evidence type="ECO:0000256" key="1">
    <source>
        <dbReference type="ARBA" id="ARBA00004141"/>
    </source>
</evidence>
<dbReference type="SUPFAM" id="SSF161111">
    <property type="entry name" value="Cation efflux protein transmembrane domain-like"/>
    <property type="match status" value="1"/>
</dbReference>
<dbReference type="FunFam" id="1.20.1510.10:FF:000006">
    <property type="entry name" value="Divalent cation efflux transporter"/>
    <property type="match status" value="1"/>
</dbReference>
<feature type="transmembrane region" description="Helical" evidence="7">
    <location>
        <begin position="116"/>
        <end position="133"/>
    </location>
</feature>
<organism evidence="10 11">
    <name type="scientific">Sulfobacillus acidophilus (strain ATCC 700253 / DSM 10332 / NAL)</name>
    <dbReference type="NCBI Taxonomy" id="679936"/>
    <lineage>
        <taxon>Bacteria</taxon>
        <taxon>Bacillati</taxon>
        <taxon>Bacillota</taxon>
        <taxon>Clostridia</taxon>
        <taxon>Eubacteriales</taxon>
        <taxon>Clostridiales Family XVII. Incertae Sedis</taxon>
        <taxon>Sulfobacillus</taxon>
    </lineage>
</organism>
<sequence>MTSHEEANRGSSWINLISNLGLMGFKLIVGIVGHSEALIADGIHSGADVLSSVAVVIGLWVAGRPPDEGHNYGHAKAEAISQKVVAVLLLLAGLEVANSALQALHAPHAVPDRLTLGVALLAMVIKGVMAWSQTRLARVTGSHAILASAVDNRVDAVSSLIAAAGIAATRGGWRPGDAVSALLVAAMIIWGGVSVFTTAAQDLMDPAADAETVEHIRSAILGVPGVQAISLLRTRVSGTMVLVDVEIDVARDLSLVAAHDIAHRVHDVVLGVPRVSAATVHVNPAEDEKR</sequence>
<dbReference type="SUPFAM" id="SSF160240">
    <property type="entry name" value="Cation efflux protein cytoplasmic domain-like"/>
    <property type="match status" value="1"/>
</dbReference>
<protein>
    <submittedName>
        <fullName evidence="10">Cation diffusion facilitator family transporter</fullName>
    </submittedName>
</protein>
<feature type="domain" description="Cation efflux protein transmembrane" evidence="8">
    <location>
        <begin position="13"/>
        <end position="204"/>
    </location>
</feature>
<dbReference type="InterPro" id="IPR058533">
    <property type="entry name" value="Cation_efflux_TM"/>
</dbReference>
<keyword evidence="5 7" id="KW-1133">Transmembrane helix</keyword>
<evidence type="ECO:0000313" key="11">
    <source>
        <dbReference type="Proteomes" id="UP000005439"/>
    </source>
</evidence>
<dbReference type="STRING" id="679936.Sulac_1539"/>
<name>G8TXT0_SULAD</name>
<dbReference type="PATRIC" id="fig|679936.5.peg.1604"/>
<dbReference type="Gene3D" id="1.20.1510.10">
    <property type="entry name" value="Cation efflux protein transmembrane domain"/>
    <property type="match status" value="1"/>
</dbReference>
<evidence type="ECO:0000256" key="4">
    <source>
        <dbReference type="ARBA" id="ARBA00022692"/>
    </source>
</evidence>
<dbReference type="AlphaFoldDB" id="G8TXT0"/>
<gene>
    <name evidence="10" type="ordered locus">Sulac_1539</name>
</gene>
<comment type="similarity">
    <text evidence="2">Belongs to the cation diffusion facilitator (CDF) transporter (TC 2.A.4) family.</text>
</comment>
<evidence type="ECO:0000256" key="2">
    <source>
        <dbReference type="ARBA" id="ARBA00008114"/>
    </source>
</evidence>
<dbReference type="GO" id="GO:0016020">
    <property type="term" value="C:membrane"/>
    <property type="evidence" value="ECO:0007669"/>
    <property type="project" value="UniProtKB-SubCell"/>
</dbReference>
<dbReference type="InterPro" id="IPR027469">
    <property type="entry name" value="Cation_efflux_TMD_sf"/>
</dbReference>
<feature type="transmembrane region" description="Helical" evidence="7">
    <location>
        <begin position="12"/>
        <end position="31"/>
    </location>
</feature>
<keyword evidence="4 7" id="KW-0812">Transmembrane</keyword>
<dbReference type="Gene3D" id="3.30.70.1350">
    <property type="entry name" value="Cation efflux protein, cytoplasmic domain"/>
    <property type="match status" value="1"/>
</dbReference>
<evidence type="ECO:0000256" key="5">
    <source>
        <dbReference type="ARBA" id="ARBA00022989"/>
    </source>
</evidence>
<accession>G8TXT0</accession>
<dbReference type="EMBL" id="CP003179">
    <property type="protein sequence ID" value="AEW05036.1"/>
    <property type="molecule type" value="Genomic_DNA"/>
</dbReference>
<feature type="transmembrane region" description="Helical" evidence="7">
    <location>
        <begin position="84"/>
        <end position="104"/>
    </location>
</feature>
<evidence type="ECO:0000256" key="6">
    <source>
        <dbReference type="ARBA" id="ARBA00023136"/>
    </source>
</evidence>
<evidence type="ECO:0000313" key="10">
    <source>
        <dbReference type="EMBL" id="AEW05036.1"/>
    </source>
</evidence>
<reference evidence="10 11" key="2">
    <citation type="journal article" date="2012" name="Stand. Genomic Sci.">
        <title>Complete genome sequence of the moderately thermophilic mineral-sulfide-oxidizing firmicute Sulfobacillus acidophilus type strain (NAL(T)).</title>
        <authorList>
            <person name="Anderson I."/>
            <person name="Chertkov O."/>
            <person name="Chen A."/>
            <person name="Saunders E."/>
            <person name="Lapidus A."/>
            <person name="Nolan M."/>
            <person name="Lucas S."/>
            <person name="Hammon N."/>
            <person name="Deshpande S."/>
            <person name="Cheng J.F."/>
            <person name="Han C."/>
            <person name="Tapia R."/>
            <person name="Goodwin L.A."/>
            <person name="Pitluck S."/>
            <person name="Liolios K."/>
            <person name="Pagani I."/>
            <person name="Ivanova N."/>
            <person name="Mikhailova N."/>
            <person name="Pati A."/>
            <person name="Palaniappan K."/>
            <person name="Land M."/>
            <person name="Pan C."/>
            <person name="Rohde M."/>
            <person name="Pukall R."/>
            <person name="Goker M."/>
            <person name="Detter J.C."/>
            <person name="Woyke T."/>
            <person name="Bristow J."/>
            <person name="Eisen J.A."/>
            <person name="Markowitz V."/>
            <person name="Hugenholtz P."/>
            <person name="Kyrpides N.C."/>
            <person name="Klenk H.P."/>
            <person name="Mavromatis K."/>
        </authorList>
    </citation>
    <scope>NUCLEOTIDE SEQUENCE [LARGE SCALE GENOMIC DNA]</scope>
    <source>
        <strain evidence="11">ATCC 700253 / DSM 10332 / NAL</strain>
    </source>
</reference>
<dbReference type="GO" id="GO:0008324">
    <property type="term" value="F:monoatomic cation transmembrane transporter activity"/>
    <property type="evidence" value="ECO:0007669"/>
    <property type="project" value="InterPro"/>
</dbReference>
<keyword evidence="6 7" id="KW-0472">Membrane</keyword>
<feature type="transmembrane region" description="Helical" evidence="7">
    <location>
        <begin position="43"/>
        <end position="63"/>
    </location>
</feature>
<feature type="transmembrane region" description="Helical" evidence="7">
    <location>
        <begin position="179"/>
        <end position="200"/>
    </location>
</feature>
<dbReference type="InterPro" id="IPR002524">
    <property type="entry name" value="Cation_efflux"/>
</dbReference>
<dbReference type="InterPro" id="IPR050291">
    <property type="entry name" value="CDF_Transporter"/>
</dbReference>
<dbReference type="KEGG" id="sap:Sulac_1539"/>
<dbReference type="Pfam" id="PF16916">
    <property type="entry name" value="ZT_dimer"/>
    <property type="match status" value="1"/>
</dbReference>
<dbReference type="Proteomes" id="UP000005439">
    <property type="component" value="Chromosome"/>
</dbReference>
<dbReference type="Pfam" id="PF01545">
    <property type="entry name" value="Cation_efflux"/>
    <property type="match status" value="1"/>
</dbReference>
<evidence type="ECO:0000259" key="8">
    <source>
        <dbReference type="Pfam" id="PF01545"/>
    </source>
</evidence>
<evidence type="ECO:0000256" key="3">
    <source>
        <dbReference type="ARBA" id="ARBA00022448"/>
    </source>
</evidence>
<evidence type="ECO:0000259" key="9">
    <source>
        <dbReference type="Pfam" id="PF16916"/>
    </source>
</evidence>
<keyword evidence="3" id="KW-0813">Transport</keyword>
<keyword evidence="11" id="KW-1185">Reference proteome</keyword>
<proteinExistence type="inferred from homology"/>